<evidence type="ECO:0000313" key="5">
    <source>
        <dbReference type="Proteomes" id="UP000277671"/>
    </source>
</evidence>
<reference evidence="4 5" key="1">
    <citation type="submission" date="2018-10" db="EMBL/GenBank/DDBJ databases">
        <title>Sequencing the genomes of 1000 actinobacteria strains.</title>
        <authorList>
            <person name="Klenk H.-P."/>
        </authorList>
    </citation>
    <scope>NUCLEOTIDE SEQUENCE [LARGE SCALE GENOMIC DNA]</scope>
    <source>
        <strain evidence="4 5">DSM 45175</strain>
    </source>
</reference>
<protein>
    <submittedName>
        <fullName evidence="4">N-acetylglutamate synthase-like GNAT family acetyltransferase</fullName>
    </submittedName>
</protein>
<evidence type="ECO:0000259" key="3">
    <source>
        <dbReference type="PROSITE" id="PS51186"/>
    </source>
</evidence>
<dbReference type="Gene3D" id="3.40.630.30">
    <property type="match status" value="1"/>
</dbReference>
<dbReference type="RefSeq" id="WP_121157453.1">
    <property type="nucleotide sequence ID" value="NZ_RBKT01000001.1"/>
</dbReference>
<dbReference type="InterPro" id="IPR016181">
    <property type="entry name" value="Acyl_CoA_acyltransferase"/>
</dbReference>
<dbReference type="AlphaFoldDB" id="A0A495JJP1"/>
<keyword evidence="5" id="KW-1185">Reference proteome</keyword>
<dbReference type="PROSITE" id="PS51186">
    <property type="entry name" value="GNAT"/>
    <property type="match status" value="1"/>
</dbReference>
<organism evidence="4 5">
    <name type="scientific">Micromonospora pisi</name>
    <dbReference type="NCBI Taxonomy" id="589240"/>
    <lineage>
        <taxon>Bacteria</taxon>
        <taxon>Bacillati</taxon>
        <taxon>Actinomycetota</taxon>
        <taxon>Actinomycetes</taxon>
        <taxon>Micromonosporales</taxon>
        <taxon>Micromonosporaceae</taxon>
        <taxon>Micromonospora</taxon>
    </lineage>
</organism>
<evidence type="ECO:0000256" key="1">
    <source>
        <dbReference type="ARBA" id="ARBA00022679"/>
    </source>
</evidence>
<name>A0A495JJP1_9ACTN</name>
<dbReference type="SUPFAM" id="SSF55729">
    <property type="entry name" value="Acyl-CoA N-acyltransferases (Nat)"/>
    <property type="match status" value="1"/>
</dbReference>
<keyword evidence="1 4" id="KW-0808">Transferase</keyword>
<dbReference type="Proteomes" id="UP000277671">
    <property type="component" value="Unassembled WGS sequence"/>
</dbReference>
<accession>A0A495JJP1</accession>
<dbReference type="PANTHER" id="PTHR43877">
    <property type="entry name" value="AMINOALKYLPHOSPHONATE N-ACETYLTRANSFERASE-RELATED-RELATED"/>
    <property type="match status" value="1"/>
</dbReference>
<dbReference type="EMBL" id="RBKT01000001">
    <property type="protein sequence ID" value="RKR88905.1"/>
    <property type="molecule type" value="Genomic_DNA"/>
</dbReference>
<gene>
    <name evidence="4" type="ORF">BDK92_3238</name>
</gene>
<dbReference type="OrthoDB" id="9789603at2"/>
<evidence type="ECO:0000256" key="2">
    <source>
        <dbReference type="ARBA" id="ARBA00023315"/>
    </source>
</evidence>
<dbReference type="CDD" id="cd04301">
    <property type="entry name" value="NAT_SF"/>
    <property type="match status" value="1"/>
</dbReference>
<evidence type="ECO:0000313" key="4">
    <source>
        <dbReference type="EMBL" id="RKR88905.1"/>
    </source>
</evidence>
<dbReference type="Pfam" id="PF00583">
    <property type="entry name" value="Acetyltransf_1"/>
    <property type="match status" value="1"/>
</dbReference>
<keyword evidence="2" id="KW-0012">Acyltransferase</keyword>
<dbReference type="InterPro" id="IPR000182">
    <property type="entry name" value="GNAT_dom"/>
</dbReference>
<comment type="caution">
    <text evidence="4">The sequence shown here is derived from an EMBL/GenBank/DDBJ whole genome shotgun (WGS) entry which is preliminary data.</text>
</comment>
<dbReference type="GO" id="GO:0016747">
    <property type="term" value="F:acyltransferase activity, transferring groups other than amino-acyl groups"/>
    <property type="evidence" value="ECO:0007669"/>
    <property type="project" value="InterPro"/>
</dbReference>
<sequence>MAVQLRSVQRRDVPRLAVLLGQLGYPTDEAAVHERLDYWLDDVSSWLVGADDGGDLVGVAALHVIPMLEVTGRFGRLVALVVDDRYRGQGVGYALVTAVEQRAREAGCLRLEVTSSRHRDRAHAFYQRLGYEDASPSKARFLKDLGG</sequence>
<dbReference type="PANTHER" id="PTHR43877:SF1">
    <property type="entry name" value="ACETYLTRANSFERASE"/>
    <property type="match status" value="1"/>
</dbReference>
<feature type="domain" description="N-acetyltransferase" evidence="3">
    <location>
        <begin position="3"/>
        <end position="147"/>
    </location>
</feature>
<dbReference type="InterPro" id="IPR050832">
    <property type="entry name" value="Bact_Acetyltransf"/>
</dbReference>
<proteinExistence type="predicted"/>